<dbReference type="PANTHER" id="PTHR43685:SF2">
    <property type="entry name" value="GLYCOSYLTRANSFERASE 2-LIKE DOMAIN-CONTAINING PROTEIN"/>
    <property type="match status" value="1"/>
</dbReference>
<evidence type="ECO:0000259" key="1">
    <source>
        <dbReference type="Pfam" id="PF00535"/>
    </source>
</evidence>
<dbReference type="GO" id="GO:0016740">
    <property type="term" value="F:transferase activity"/>
    <property type="evidence" value="ECO:0007669"/>
    <property type="project" value="UniProtKB-KW"/>
</dbReference>
<sequence length="293" mass="33834">MLTVCIPVFNWDVSNLVKEIHRQCQLHDFEFEILAVDDCSTNQNTKIANTQIQLSHFQLIQLQGNVGNAEARNILARSAKFDWLLFLDADMIPANDDFIANYLKEIQIADFDIMSGGILYENQVAPEFRLKWLHGKNTEEQIQGKDPYLEIRGNNFLVRKEIFLENPFGGLPENYGYVDTHFGLKLKQAGAKVKIISNPCIHLGLETNQKFIEKFKKAIQNANWMMKNQPEMAENLRIVQMFKKLNKLGLIQPIAYVFKKSEKKLLRNLLSENPSLLAFQLYKLGYFCSLKTE</sequence>
<dbReference type="PANTHER" id="PTHR43685">
    <property type="entry name" value="GLYCOSYLTRANSFERASE"/>
    <property type="match status" value="1"/>
</dbReference>
<keyword evidence="3" id="KW-1185">Reference proteome</keyword>
<gene>
    <name evidence="2" type="ORF">HU137_12660</name>
</gene>
<name>A0A838ZUE9_9FLAO</name>
<dbReference type="EMBL" id="JACDZE010000005">
    <property type="protein sequence ID" value="MBA5630618.1"/>
    <property type="molecule type" value="Genomic_DNA"/>
</dbReference>
<dbReference type="Proteomes" id="UP000552241">
    <property type="component" value="Unassembled WGS sequence"/>
</dbReference>
<dbReference type="AlphaFoldDB" id="A0A838ZUE9"/>
<accession>A0A838ZUE9</accession>
<dbReference type="InterPro" id="IPR029044">
    <property type="entry name" value="Nucleotide-diphossugar_trans"/>
</dbReference>
<dbReference type="Gene3D" id="3.90.550.10">
    <property type="entry name" value="Spore Coat Polysaccharide Biosynthesis Protein SpsA, Chain A"/>
    <property type="match status" value="1"/>
</dbReference>
<comment type="caution">
    <text evidence="2">The sequence shown here is derived from an EMBL/GenBank/DDBJ whole genome shotgun (WGS) entry which is preliminary data.</text>
</comment>
<keyword evidence="2" id="KW-0808">Transferase</keyword>
<dbReference type="Pfam" id="PF00535">
    <property type="entry name" value="Glycos_transf_2"/>
    <property type="match status" value="1"/>
</dbReference>
<dbReference type="RefSeq" id="WP_182044223.1">
    <property type="nucleotide sequence ID" value="NZ_JACDZE010000005.1"/>
</dbReference>
<evidence type="ECO:0000313" key="3">
    <source>
        <dbReference type="Proteomes" id="UP000552241"/>
    </source>
</evidence>
<feature type="domain" description="Glycosyltransferase 2-like" evidence="1">
    <location>
        <begin position="3"/>
        <end position="163"/>
    </location>
</feature>
<reference evidence="2 3" key="1">
    <citation type="submission" date="2020-07" db="EMBL/GenBank/DDBJ databases">
        <title>Moheibacter lacus sp. nov., a member of the family Flavobacteriaceae isolated from freshwater lake sediment.</title>
        <authorList>
            <person name="Liu Y."/>
        </authorList>
    </citation>
    <scope>NUCLEOTIDE SEQUENCE [LARGE SCALE GENOMIC DNA]</scope>
    <source>
        <strain evidence="2 3">BDHS18</strain>
    </source>
</reference>
<evidence type="ECO:0000313" key="2">
    <source>
        <dbReference type="EMBL" id="MBA5630618.1"/>
    </source>
</evidence>
<dbReference type="SUPFAM" id="SSF53448">
    <property type="entry name" value="Nucleotide-diphospho-sugar transferases"/>
    <property type="match status" value="1"/>
</dbReference>
<protein>
    <submittedName>
        <fullName evidence="2">Glycosyltransferase family 2 protein</fullName>
    </submittedName>
</protein>
<dbReference type="InterPro" id="IPR001173">
    <property type="entry name" value="Glyco_trans_2-like"/>
</dbReference>
<organism evidence="2 3">
    <name type="scientific">Moheibacter lacus</name>
    <dbReference type="NCBI Taxonomy" id="2745851"/>
    <lineage>
        <taxon>Bacteria</taxon>
        <taxon>Pseudomonadati</taxon>
        <taxon>Bacteroidota</taxon>
        <taxon>Flavobacteriia</taxon>
        <taxon>Flavobacteriales</taxon>
        <taxon>Weeksellaceae</taxon>
        <taxon>Moheibacter</taxon>
    </lineage>
</organism>
<proteinExistence type="predicted"/>
<dbReference type="InterPro" id="IPR050834">
    <property type="entry name" value="Glycosyltransf_2"/>
</dbReference>